<dbReference type="GO" id="GO:0005525">
    <property type="term" value="F:GTP binding"/>
    <property type="evidence" value="ECO:0007669"/>
    <property type="project" value="UniProtKB-UniRule"/>
</dbReference>
<dbReference type="Pfam" id="PF00091">
    <property type="entry name" value="Tubulin"/>
    <property type="match status" value="1"/>
</dbReference>
<comment type="subunit">
    <text evidence="4">Homodimer. Polymerizes to form a dynamic ring structure in a strictly GTP-dependent manner. Interacts directly with several other division proteins.</text>
</comment>
<feature type="domain" description="Tubulin/FtsZ GTPase" evidence="6">
    <location>
        <begin position="19"/>
        <end position="211"/>
    </location>
</feature>
<dbReference type="InterPro" id="IPR024757">
    <property type="entry name" value="FtsZ_C"/>
</dbReference>
<dbReference type="InterPro" id="IPR020805">
    <property type="entry name" value="Cell_div_FtsZ_CS"/>
</dbReference>
<keyword evidence="4" id="KW-0132">Cell division</keyword>
<keyword evidence="9" id="KW-1185">Reference proteome</keyword>
<protein>
    <recommendedName>
        <fullName evidence="4 5">Cell division protein FtsZ</fullName>
    </recommendedName>
</protein>
<dbReference type="PRINTS" id="PR00423">
    <property type="entry name" value="CELLDVISFTSZ"/>
</dbReference>
<dbReference type="PANTHER" id="PTHR30314:SF3">
    <property type="entry name" value="MITOCHONDRIAL DIVISION PROTEIN FSZA"/>
    <property type="match status" value="1"/>
</dbReference>
<evidence type="ECO:0000256" key="3">
    <source>
        <dbReference type="ARBA" id="ARBA00023134"/>
    </source>
</evidence>
<comment type="subcellular location">
    <subcellularLocation>
        <location evidence="4">Cytoplasm</location>
    </subcellularLocation>
    <text evidence="4">Assembles at midcell at the inner surface of the cytoplasmic membrane.</text>
</comment>
<dbReference type="GO" id="GO:0043093">
    <property type="term" value="P:FtsZ-dependent cytokinesis"/>
    <property type="evidence" value="ECO:0007669"/>
    <property type="project" value="UniProtKB-UniRule"/>
</dbReference>
<name>A0A1E5ILB8_ENDTX</name>
<gene>
    <name evidence="4" type="primary">ftsZ</name>
    <name evidence="8" type="ORF">ATZ36_17400</name>
</gene>
<dbReference type="GO" id="GO:0003924">
    <property type="term" value="F:GTPase activity"/>
    <property type="evidence" value="ECO:0007669"/>
    <property type="project" value="UniProtKB-UniRule"/>
</dbReference>
<feature type="binding site" evidence="4">
    <location>
        <position position="149"/>
    </location>
    <ligand>
        <name>GTP</name>
        <dbReference type="ChEBI" id="CHEBI:37565"/>
    </ligand>
</feature>
<dbReference type="SUPFAM" id="SSF55307">
    <property type="entry name" value="Tubulin C-terminal domain-like"/>
    <property type="match status" value="1"/>
</dbReference>
<comment type="caution">
    <text evidence="8">The sequence shown here is derived from an EMBL/GenBank/DDBJ whole genome shotgun (WGS) entry which is preliminary data.</text>
</comment>
<dbReference type="SMART" id="SM00865">
    <property type="entry name" value="Tubulin_C"/>
    <property type="match status" value="1"/>
</dbReference>
<evidence type="ECO:0000259" key="6">
    <source>
        <dbReference type="SMART" id="SM00864"/>
    </source>
</evidence>
<dbReference type="InterPro" id="IPR036525">
    <property type="entry name" value="Tubulin/FtsZ_GTPase_sf"/>
</dbReference>
<dbReference type="GO" id="GO:0032153">
    <property type="term" value="C:cell division site"/>
    <property type="evidence" value="ECO:0007669"/>
    <property type="project" value="UniProtKB-UniRule"/>
</dbReference>
<dbReference type="GO" id="GO:0051258">
    <property type="term" value="P:protein polymerization"/>
    <property type="evidence" value="ECO:0007669"/>
    <property type="project" value="UniProtKB-UniRule"/>
</dbReference>
<dbReference type="GO" id="GO:0000917">
    <property type="term" value="P:division septum assembly"/>
    <property type="evidence" value="ECO:0007669"/>
    <property type="project" value="UniProtKB-KW"/>
</dbReference>
<dbReference type="SUPFAM" id="SSF52490">
    <property type="entry name" value="Tubulin nucleotide-binding domain-like"/>
    <property type="match status" value="1"/>
</dbReference>
<dbReference type="CDD" id="cd02201">
    <property type="entry name" value="FtsZ_type1"/>
    <property type="match status" value="1"/>
</dbReference>
<dbReference type="HAMAP" id="MF_00909">
    <property type="entry name" value="FtsZ"/>
    <property type="match status" value="1"/>
</dbReference>
<evidence type="ECO:0000259" key="7">
    <source>
        <dbReference type="SMART" id="SM00865"/>
    </source>
</evidence>
<dbReference type="SMART" id="SM00864">
    <property type="entry name" value="Tubulin"/>
    <property type="match status" value="1"/>
</dbReference>
<dbReference type="AlphaFoldDB" id="A0A1E5ILB8"/>
<keyword evidence="2 4" id="KW-0547">Nucleotide-binding</keyword>
<dbReference type="EMBL" id="LNVX01000291">
    <property type="protein sequence ID" value="OEG70748.1"/>
    <property type="molecule type" value="Genomic_DNA"/>
</dbReference>
<evidence type="ECO:0000256" key="1">
    <source>
        <dbReference type="ARBA" id="ARBA00009690"/>
    </source>
</evidence>
<feature type="binding site" evidence="4">
    <location>
        <position position="193"/>
    </location>
    <ligand>
        <name>GTP</name>
        <dbReference type="ChEBI" id="CHEBI:37565"/>
    </ligand>
</feature>
<dbReference type="Pfam" id="PF12327">
    <property type="entry name" value="FtsZ_C"/>
    <property type="match status" value="1"/>
</dbReference>
<dbReference type="NCBIfam" id="TIGR00065">
    <property type="entry name" value="ftsZ"/>
    <property type="match status" value="1"/>
</dbReference>
<sequence length="366" mass="39336">MSVKIELSTKETNAGQHAVIKILGIGGGGCNAINRMIAANVGNVEFVAINTDAQVLLKSSAPDVLQIGEKITKGLGVGGNPEVGRQAAKESEEEIRGRLVGADMVFVTAGMGGGTGTGVAPIVAKFAKEEGILTVGVVTKPFEHEGNVRMAQAEEGIRNLKEYTDALIVIPNEKVFNVINERVALDAFYQIIDDVLRQSIQAITDVITVTGEINRDFADVKNILSNSGSASIGIGESASSNVKEAVKKAVTSPLLDNYDISKAKKALVNVTTNSTATALTLQEIFKDIKNYGINGHVFFGHTIDNRLDDKVKITIIATGFEAAESEAVIKNKEPQYDFFSQHDLPQVEETDPSRPAYTYWKPKFLK</sequence>
<comment type="function">
    <text evidence="4">Essential cell division protein that forms a contractile ring structure (Z ring) at the future cell division site. The regulation of the ring assembly controls the timing and the location of cell division. One of the functions of the FtsZ ring is to recruit other cell division proteins to the septum to produce a new cell wall between the dividing cells. Binds GTP and shows GTPase activity.</text>
</comment>
<dbReference type="Proteomes" id="UP000095237">
    <property type="component" value="Unassembled WGS sequence"/>
</dbReference>
<keyword evidence="4" id="KW-0131">Cell cycle</keyword>
<proteinExistence type="inferred from homology"/>
<keyword evidence="3 4" id="KW-0342">GTP-binding</keyword>
<dbReference type="InterPro" id="IPR008280">
    <property type="entry name" value="Tub_FtsZ_C"/>
</dbReference>
<evidence type="ECO:0000256" key="2">
    <source>
        <dbReference type="ARBA" id="ARBA00022741"/>
    </source>
</evidence>
<dbReference type="PROSITE" id="PS01134">
    <property type="entry name" value="FTSZ_1"/>
    <property type="match status" value="1"/>
</dbReference>
<evidence type="ECO:0000313" key="8">
    <source>
        <dbReference type="EMBL" id="OEG70748.1"/>
    </source>
</evidence>
<keyword evidence="4" id="KW-0717">Septation</keyword>
<accession>A0A1E5ILB8</accession>
<dbReference type="Gene3D" id="3.40.50.1440">
    <property type="entry name" value="Tubulin/FtsZ, GTPase domain"/>
    <property type="match status" value="1"/>
</dbReference>
<dbReference type="InterPro" id="IPR045061">
    <property type="entry name" value="FtsZ/CetZ"/>
</dbReference>
<feature type="binding site" evidence="4">
    <location>
        <begin position="27"/>
        <end position="31"/>
    </location>
    <ligand>
        <name>GTP</name>
        <dbReference type="ChEBI" id="CHEBI:37565"/>
    </ligand>
</feature>
<dbReference type="PANTHER" id="PTHR30314">
    <property type="entry name" value="CELL DIVISION PROTEIN FTSZ-RELATED"/>
    <property type="match status" value="1"/>
</dbReference>
<evidence type="ECO:0000256" key="5">
    <source>
        <dbReference type="NCBIfam" id="TIGR00065"/>
    </source>
</evidence>
<feature type="binding site" evidence="4">
    <location>
        <position position="145"/>
    </location>
    <ligand>
        <name>GTP</name>
        <dbReference type="ChEBI" id="CHEBI:37565"/>
    </ligand>
</feature>
<dbReference type="GO" id="GO:0005737">
    <property type="term" value="C:cytoplasm"/>
    <property type="evidence" value="ECO:0007669"/>
    <property type="project" value="UniProtKB-SubCell"/>
</dbReference>
<dbReference type="FunFam" id="3.40.50.1440:FF:000001">
    <property type="entry name" value="Cell division protein FtsZ"/>
    <property type="match status" value="1"/>
</dbReference>
<dbReference type="InterPro" id="IPR003008">
    <property type="entry name" value="Tubulin_FtsZ_GTPase"/>
</dbReference>
<reference evidence="8 9" key="1">
    <citation type="submission" date="2015-11" db="EMBL/GenBank/DDBJ databases">
        <title>Evidence for parallel genomic evolution in an endosymbiosis of termite gut flagellates.</title>
        <authorList>
            <person name="Zheng H."/>
        </authorList>
    </citation>
    <scope>NUCLEOTIDE SEQUENCE [LARGE SCALE GENOMIC DNA]</scope>
    <source>
        <strain evidence="8 9">CET450</strain>
    </source>
</reference>
<dbReference type="InterPro" id="IPR018316">
    <property type="entry name" value="Tubulin/FtsZ_2-layer-sand-dom"/>
</dbReference>
<dbReference type="InterPro" id="IPR000158">
    <property type="entry name" value="Cell_div_FtsZ"/>
</dbReference>
<evidence type="ECO:0000313" key="9">
    <source>
        <dbReference type="Proteomes" id="UP000095237"/>
    </source>
</evidence>
<comment type="similarity">
    <text evidence="1 4">Belongs to the FtsZ family.</text>
</comment>
<feature type="domain" description="Tubulin/FtsZ 2-layer sandwich" evidence="7">
    <location>
        <begin position="213"/>
        <end position="329"/>
    </location>
</feature>
<feature type="binding site" evidence="4">
    <location>
        <begin position="114"/>
        <end position="116"/>
    </location>
    <ligand>
        <name>GTP</name>
        <dbReference type="ChEBI" id="CHEBI:37565"/>
    </ligand>
</feature>
<keyword evidence="4" id="KW-0963">Cytoplasm</keyword>
<organism evidence="8 9">
    <name type="scientific">Endomicrobium trichonymphae</name>
    <dbReference type="NCBI Taxonomy" id="1408204"/>
    <lineage>
        <taxon>Bacteria</taxon>
        <taxon>Pseudomonadati</taxon>
        <taxon>Elusimicrobiota</taxon>
        <taxon>Endomicrobiia</taxon>
        <taxon>Endomicrobiales</taxon>
        <taxon>Endomicrobiaceae</taxon>
        <taxon>Candidatus Endomicrobiellum</taxon>
    </lineage>
</organism>
<evidence type="ECO:0000256" key="4">
    <source>
        <dbReference type="HAMAP-Rule" id="MF_00909"/>
    </source>
</evidence>